<dbReference type="InterPro" id="IPR015943">
    <property type="entry name" value="WD40/YVTN_repeat-like_dom_sf"/>
</dbReference>
<keyword evidence="5" id="KW-1185">Reference proteome</keyword>
<dbReference type="PROSITE" id="PS50082">
    <property type="entry name" value="WD_REPEATS_2"/>
    <property type="match status" value="4"/>
</dbReference>
<dbReference type="PROSITE" id="PS50294">
    <property type="entry name" value="WD_REPEATS_REGION"/>
    <property type="match status" value="2"/>
</dbReference>
<dbReference type="Gene3D" id="2.130.10.10">
    <property type="entry name" value="YVTN repeat-like/Quinoprotein amine dehydrogenase"/>
    <property type="match status" value="1"/>
</dbReference>
<comment type="caution">
    <text evidence="4">The sequence shown here is derived from an EMBL/GenBank/DDBJ whole genome shotgun (WGS) entry which is preliminary data.</text>
</comment>
<dbReference type="Pfam" id="PF00400">
    <property type="entry name" value="WD40"/>
    <property type="match status" value="4"/>
</dbReference>
<dbReference type="SUPFAM" id="SSF50978">
    <property type="entry name" value="WD40 repeat-like"/>
    <property type="match status" value="1"/>
</dbReference>
<dbReference type="InterPro" id="IPR001680">
    <property type="entry name" value="WD40_rpt"/>
</dbReference>
<dbReference type="Proteomes" id="UP000023152">
    <property type="component" value="Unassembled WGS sequence"/>
</dbReference>
<reference evidence="4 5" key="1">
    <citation type="journal article" date="2013" name="Curr. Biol.">
        <title>The Genome of the Foraminiferan Reticulomyxa filosa.</title>
        <authorList>
            <person name="Glockner G."/>
            <person name="Hulsmann N."/>
            <person name="Schleicher M."/>
            <person name="Noegel A.A."/>
            <person name="Eichinger L."/>
            <person name="Gallinger C."/>
            <person name="Pawlowski J."/>
            <person name="Sierra R."/>
            <person name="Euteneuer U."/>
            <person name="Pillet L."/>
            <person name="Moustafa A."/>
            <person name="Platzer M."/>
            <person name="Groth M."/>
            <person name="Szafranski K."/>
            <person name="Schliwa M."/>
        </authorList>
    </citation>
    <scope>NUCLEOTIDE SEQUENCE [LARGE SCALE GENOMIC DNA]</scope>
</reference>
<feature type="repeat" description="WD" evidence="3">
    <location>
        <begin position="459"/>
        <end position="485"/>
    </location>
</feature>
<keyword evidence="1 3" id="KW-0853">WD repeat</keyword>
<evidence type="ECO:0000256" key="1">
    <source>
        <dbReference type="ARBA" id="ARBA00022574"/>
    </source>
</evidence>
<dbReference type="InterPro" id="IPR036322">
    <property type="entry name" value="WD40_repeat_dom_sf"/>
</dbReference>
<dbReference type="PANTHER" id="PTHR19848">
    <property type="entry name" value="WD40 REPEAT PROTEIN"/>
    <property type="match status" value="1"/>
</dbReference>
<dbReference type="SMART" id="SM00320">
    <property type="entry name" value="WD40"/>
    <property type="match status" value="4"/>
</dbReference>
<keyword evidence="2" id="KW-0677">Repeat</keyword>
<name>X6L8Y9_RETFI</name>
<dbReference type="CDD" id="cd00200">
    <property type="entry name" value="WD40"/>
    <property type="match status" value="1"/>
</dbReference>
<feature type="non-terminal residue" evidence="4">
    <location>
        <position position="541"/>
    </location>
</feature>
<dbReference type="Gene3D" id="3.30.40.10">
    <property type="entry name" value="Zinc/RING finger domain, C3HC4 (zinc finger)"/>
    <property type="match status" value="1"/>
</dbReference>
<accession>X6L8Y9</accession>
<dbReference type="PANTHER" id="PTHR19848:SF8">
    <property type="entry name" value="F-BOX AND WD REPEAT DOMAIN CONTAINING 7"/>
    <property type="match status" value="1"/>
</dbReference>
<dbReference type="InterPro" id="IPR013083">
    <property type="entry name" value="Znf_RING/FYVE/PHD"/>
</dbReference>
<evidence type="ECO:0000256" key="2">
    <source>
        <dbReference type="ARBA" id="ARBA00022737"/>
    </source>
</evidence>
<dbReference type="InterPro" id="IPR019775">
    <property type="entry name" value="WD40_repeat_CS"/>
</dbReference>
<evidence type="ECO:0000313" key="5">
    <source>
        <dbReference type="Proteomes" id="UP000023152"/>
    </source>
</evidence>
<dbReference type="PROSITE" id="PS00678">
    <property type="entry name" value="WD_REPEATS_1"/>
    <property type="match status" value="3"/>
</dbReference>
<proteinExistence type="predicted"/>
<feature type="repeat" description="WD" evidence="3">
    <location>
        <begin position="347"/>
        <end position="373"/>
    </location>
</feature>
<organism evidence="4 5">
    <name type="scientific">Reticulomyxa filosa</name>
    <dbReference type="NCBI Taxonomy" id="46433"/>
    <lineage>
        <taxon>Eukaryota</taxon>
        <taxon>Sar</taxon>
        <taxon>Rhizaria</taxon>
        <taxon>Retaria</taxon>
        <taxon>Foraminifera</taxon>
        <taxon>Monothalamids</taxon>
        <taxon>Reticulomyxidae</taxon>
        <taxon>Reticulomyxa</taxon>
    </lineage>
</organism>
<evidence type="ECO:0000256" key="3">
    <source>
        <dbReference type="PROSITE-ProRule" id="PRU00221"/>
    </source>
</evidence>
<gene>
    <name evidence="4" type="ORF">RFI_39005</name>
</gene>
<evidence type="ECO:0000313" key="4">
    <source>
        <dbReference type="EMBL" id="ETN98492.1"/>
    </source>
</evidence>
<protein>
    <submittedName>
        <fullName evidence="4">Uncharacterized protein</fullName>
    </submittedName>
</protein>
<dbReference type="PRINTS" id="PR00320">
    <property type="entry name" value="GPROTEINBRPT"/>
</dbReference>
<dbReference type="InterPro" id="IPR020472">
    <property type="entry name" value="WD40_PAC1"/>
</dbReference>
<dbReference type="OrthoDB" id="6499288at2759"/>
<dbReference type="AlphaFoldDB" id="X6L8Y9"/>
<feature type="repeat" description="WD" evidence="3">
    <location>
        <begin position="380"/>
        <end position="423"/>
    </location>
</feature>
<dbReference type="EMBL" id="ASPP01046542">
    <property type="protein sequence ID" value="ETN98492.1"/>
    <property type="molecule type" value="Genomic_DNA"/>
</dbReference>
<sequence length="541" mass="62728">MIFFDEIKIKLCGNAFIESSFQQNKEKKAAKEVKRVVKKFGKYSIIIWLAMVQKKNCPQKDFFKKLFIQKFSTKIHSNYQSNFFFLKKMNTALIQGTEEDEMLLKDQQLKTVLLSECHNKNYFSKEQKIIKTFECLICGQIANNAMELICDAHDDQKDSLIIGQQCLINYLKNNNNQCPIDNHISCKYIKSKMTRQFINDLIIMCPVQFINQLNQKSNDTISKKSCKFEGKISEIKEHVEKSCPLKLVECEFKPFGCNEMFQHLKLQIEKHVHLLKSHIIKLEQEIQTLKNENIGSIEIEKKNQDNQYITEEQKEDDHNNFFHFKLLKTFDECNGPVRSVDYATFDNNQLLCFGSEDKTVRLWNIKTNEQIQSFNGHSMFDEHTNAVEWIEFSSFNNGRYLCSGSTDKTIRLWDIETSKSLHVFNGHMNDVLCVNFSPLQSNNDDVNNKINSIGIIGGNGYTICSGSDDNTIRIWDIESLKDVIVFKGHEDSILCVKYLPYESRISGGANIILSGSADQSVRLWDIRSNQQIQMFDEHTSV</sequence>
<feature type="repeat" description="WD" evidence="3">
    <location>
        <begin position="486"/>
        <end position="534"/>
    </location>
</feature>